<evidence type="ECO:0000256" key="12">
    <source>
        <dbReference type="PROSITE-ProRule" id="PRU00309"/>
    </source>
</evidence>
<evidence type="ECO:0000256" key="1">
    <source>
        <dbReference type="ARBA" id="ARBA00004642"/>
    </source>
</evidence>
<dbReference type="InterPro" id="IPR048365">
    <property type="entry name" value="TNP-like_RNaseH_N"/>
</dbReference>
<dbReference type="InterPro" id="IPR026516">
    <property type="entry name" value="THAP1/10"/>
</dbReference>
<evidence type="ECO:0000256" key="6">
    <source>
        <dbReference type="ARBA" id="ARBA00023015"/>
    </source>
</evidence>
<keyword evidence="11" id="KW-0131">Cell cycle</keyword>
<comment type="similarity">
    <text evidence="2">Belongs to the THAP1 family.</text>
</comment>
<keyword evidence="3" id="KW-0479">Metal-binding</keyword>
<keyword evidence="7" id="KW-0175">Coiled coil</keyword>
<dbReference type="Pfam" id="PF21788">
    <property type="entry name" value="TNP-like_GBD"/>
    <property type="match status" value="1"/>
</dbReference>
<reference evidence="14 15" key="1">
    <citation type="submission" date="2023-01" db="EMBL/GenBank/DDBJ databases">
        <authorList>
            <person name="Whitehead M."/>
        </authorList>
    </citation>
    <scope>NUCLEOTIDE SEQUENCE [LARGE SCALE GENOMIC DNA]</scope>
</reference>
<name>A0AAV0X6F8_9HEMI</name>
<dbReference type="GO" id="GO:0005654">
    <property type="term" value="C:nucleoplasm"/>
    <property type="evidence" value="ECO:0007669"/>
    <property type="project" value="UniProtKB-SubCell"/>
</dbReference>
<dbReference type="PROSITE" id="PS50950">
    <property type="entry name" value="ZF_THAP"/>
    <property type="match status" value="1"/>
</dbReference>
<keyword evidence="6" id="KW-0805">Transcription regulation</keyword>
<dbReference type="AlphaFoldDB" id="A0AAV0X6F8"/>
<evidence type="ECO:0000256" key="5">
    <source>
        <dbReference type="ARBA" id="ARBA00022833"/>
    </source>
</evidence>
<evidence type="ECO:0000256" key="7">
    <source>
        <dbReference type="ARBA" id="ARBA00023054"/>
    </source>
</evidence>
<dbReference type="InterPro" id="IPR006612">
    <property type="entry name" value="THAP_Znf"/>
</dbReference>
<evidence type="ECO:0000256" key="10">
    <source>
        <dbReference type="ARBA" id="ARBA00023242"/>
    </source>
</evidence>
<dbReference type="SMART" id="SM00980">
    <property type="entry name" value="THAP"/>
    <property type="match status" value="1"/>
</dbReference>
<accession>A0AAV0X6F8</accession>
<dbReference type="Pfam" id="PF12017">
    <property type="entry name" value="Tnp_P_element"/>
    <property type="match status" value="1"/>
</dbReference>
<dbReference type="PANTHER" id="PTHR46600">
    <property type="entry name" value="THAP DOMAIN-CONTAINING"/>
    <property type="match status" value="1"/>
</dbReference>
<evidence type="ECO:0000256" key="8">
    <source>
        <dbReference type="ARBA" id="ARBA00023125"/>
    </source>
</evidence>
<dbReference type="Pfam" id="PF05485">
    <property type="entry name" value="THAP"/>
    <property type="match status" value="1"/>
</dbReference>
<keyword evidence="15" id="KW-1185">Reference proteome</keyword>
<evidence type="ECO:0000256" key="11">
    <source>
        <dbReference type="ARBA" id="ARBA00023306"/>
    </source>
</evidence>
<dbReference type="PANTHER" id="PTHR46600:SF1">
    <property type="entry name" value="THAP DOMAIN-CONTAINING PROTEIN 1"/>
    <property type="match status" value="1"/>
</dbReference>
<feature type="domain" description="THAP-type" evidence="13">
    <location>
        <begin position="1"/>
        <end position="94"/>
    </location>
</feature>
<gene>
    <name evidence="14" type="ORF">MEUPH1_LOCUS18562</name>
</gene>
<protein>
    <recommendedName>
        <fullName evidence="13">THAP-type domain-containing protein</fullName>
    </recommendedName>
</protein>
<evidence type="ECO:0000256" key="2">
    <source>
        <dbReference type="ARBA" id="ARBA00006177"/>
    </source>
</evidence>
<evidence type="ECO:0000313" key="15">
    <source>
        <dbReference type="Proteomes" id="UP001160148"/>
    </source>
</evidence>
<evidence type="ECO:0000256" key="4">
    <source>
        <dbReference type="ARBA" id="ARBA00022771"/>
    </source>
</evidence>
<dbReference type="SUPFAM" id="SSF57716">
    <property type="entry name" value="Glucocorticoid receptor-like (DNA-binding domain)"/>
    <property type="match status" value="1"/>
</dbReference>
<dbReference type="EMBL" id="CARXXK010000003">
    <property type="protein sequence ID" value="CAI6363646.1"/>
    <property type="molecule type" value="Genomic_DNA"/>
</dbReference>
<evidence type="ECO:0000256" key="3">
    <source>
        <dbReference type="ARBA" id="ARBA00022723"/>
    </source>
</evidence>
<dbReference type="GO" id="GO:0008270">
    <property type="term" value="F:zinc ion binding"/>
    <property type="evidence" value="ECO:0007669"/>
    <property type="project" value="UniProtKB-KW"/>
</dbReference>
<evidence type="ECO:0000313" key="14">
    <source>
        <dbReference type="EMBL" id="CAI6363646.1"/>
    </source>
</evidence>
<organism evidence="14 15">
    <name type="scientific">Macrosiphum euphorbiae</name>
    <name type="common">potato aphid</name>
    <dbReference type="NCBI Taxonomy" id="13131"/>
    <lineage>
        <taxon>Eukaryota</taxon>
        <taxon>Metazoa</taxon>
        <taxon>Ecdysozoa</taxon>
        <taxon>Arthropoda</taxon>
        <taxon>Hexapoda</taxon>
        <taxon>Insecta</taxon>
        <taxon>Pterygota</taxon>
        <taxon>Neoptera</taxon>
        <taxon>Paraneoptera</taxon>
        <taxon>Hemiptera</taxon>
        <taxon>Sternorrhyncha</taxon>
        <taxon>Aphidomorpha</taxon>
        <taxon>Aphidoidea</taxon>
        <taxon>Aphididae</taxon>
        <taxon>Macrosiphini</taxon>
        <taxon>Macrosiphum</taxon>
    </lineage>
</organism>
<keyword evidence="10" id="KW-0539">Nucleus</keyword>
<dbReference type="Proteomes" id="UP001160148">
    <property type="component" value="Unassembled WGS sequence"/>
</dbReference>
<dbReference type="InterPro" id="IPR021896">
    <property type="entry name" value="THAP9-like_HTH"/>
</dbReference>
<evidence type="ECO:0000256" key="9">
    <source>
        <dbReference type="ARBA" id="ARBA00023163"/>
    </source>
</evidence>
<dbReference type="Pfam" id="PF21787">
    <property type="entry name" value="TNP-like_RNaseH_N"/>
    <property type="match status" value="1"/>
</dbReference>
<comment type="caution">
    <text evidence="14">The sequence shown here is derived from an EMBL/GenBank/DDBJ whole genome shotgun (WGS) entry which is preliminary data.</text>
</comment>
<keyword evidence="4 12" id="KW-0863">Zinc-finger</keyword>
<evidence type="ECO:0000259" key="13">
    <source>
        <dbReference type="PROSITE" id="PS50950"/>
    </source>
</evidence>
<sequence>MPVCEFFGCDNGSKRKSLVKNPKIMLHRFPKDPILRDCWVKQIHQYGQTDEDRKSINFNSAVVCSLHFANDSYVISSGIKGRKILKPNAIPLNIHSMIDGIVCLEEFITPQKNRSSCNEPVIITSAGKFSVEKLCESVVASADHKSKEKYRINLFDDLEVQPLDQSLENKTENSSSYQNFFFIQKKKVYQWTPEDISSAITLRSISPKCYRYLREKKNFPLPGLSTLRTWAAKFPIDDGILTSVLSLMKSKGDLMSTADKLTVICFDETYISSRICLDKKNERVIGPHKCVQTVIARGLVSNWKQPIMYGYDTPMTQELLHQIIEQLHNVGFNVIAMVSDMGSSNIGLWKALNITIENTSFKHKITNQNIYVFADVPHLLKLARNHLIDKGFVLSNGKYIGKGVFEELLNLNSGQDFKLAHKFTNKHLLVEGTGRMKVKLAAQLFSYTVSKAIEYGGEKKLLEDYNWKEASDIILLFNDWFDLLNTQHKFDKGVKSYGLDETNQNDLLEKMNSFIKSMRVHQKKSLLPFQKGILVTNISLKNLLIDIKNMNGLTYIITRKLNQDILENLFSFLKGMAGCASNNITALDFKYCLRWYILGKHSHLVFSENTNTEDGHEEKLLNDSECITSELFNNLELSKEICNGQLEMESHNTCLKETDIPELDFDLLKQFELDTEEPFNSIEKECAEFVAGYVANRFFNKYPNLIAHSDKDKPICWTDYISRGQLKIPSDNLMRAVKQLEIHFRSLHGDNLSKAPNIFKTLTDKLQISTQDLKLPLDVLQCLVRTRTYIRLNNLNNQIMSQKFKKLETFKKQKFTK</sequence>
<proteinExistence type="inferred from homology"/>
<dbReference type="InterPro" id="IPR048366">
    <property type="entry name" value="TNP-like_GBD"/>
</dbReference>
<keyword evidence="5" id="KW-0862">Zinc</keyword>
<keyword evidence="8 12" id="KW-0238">DNA-binding</keyword>
<keyword evidence="9" id="KW-0804">Transcription</keyword>
<comment type="subcellular location">
    <subcellularLocation>
        <location evidence="1">Nucleus</location>
        <location evidence="1">Nucleoplasm</location>
    </subcellularLocation>
</comment>
<dbReference type="GO" id="GO:0043565">
    <property type="term" value="F:sequence-specific DNA binding"/>
    <property type="evidence" value="ECO:0007669"/>
    <property type="project" value="InterPro"/>
</dbReference>